<keyword evidence="1" id="KW-0812">Transmembrane</keyword>
<keyword evidence="3" id="KW-1185">Reference proteome</keyword>
<dbReference type="AlphaFoldDB" id="A0AA40IRF5"/>
<geneLocation type="plasmid" evidence="2 3">
    <name>p4Cn27606</name>
</geneLocation>
<dbReference type="EMBL" id="JENW01000168">
    <property type="protein sequence ID" value="KEI11394.1"/>
    <property type="molecule type" value="Genomic_DNA"/>
</dbReference>
<accession>A0AA40IRF5</accession>
<gene>
    <name evidence="2" type="ORF">Z959_p0097</name>
</gene>
<comment type="caution">
    <text evidence="2">The sequence shown here is derived from an EMBL/GenBank/DDBJ whole genome shotgun (WGS) entry which is preliminary data.</text>
</comment>
<sequence>MNTYLKLFYPILGSLLLIFIGNDVCQRTLYLFLNSIHIPGKIGIPIMIITKSISFLGILSLIFFSILLIKRGFKNLKNYTN</sequence>
<name>A0AA40IRF5_CLONO</name>
<dbReference type="Proteomes" id="UP000027770">
    <property type="component" value="Plasmid p4Cn27606"/>
</dbReference>
<organism evidence="2 3">
    <name type="scientific">Clostridium novyi B str. ATCC 27606</name>
    <dbReference type="NCBI Taxonomy" id="1443123"/>
    <lineage>
        <taxon>Bacteria</taxon>
        <taxon>Bacillati</taxon>
        <taxon>Bacillota</taxon>
        <taxon>Clostridia</taxon>
        <taxon>Eubacteriales</taxon>
        <taxon>Clostridiaceae</taxon>
        <taxon>Clostridium</taxon>
    </lineage>
</organism>
<keyword evidence="2" id="KW-0614">Plasmid</keyword>
<proteinExistence type="predicted"/>
<feature type="transmembrane region" description="Helical" evidence="1">
    <location>
        <begin position="44"/>
        <end position="69"/>
    </location>
</feature>
<keyword evidence="1" id="KW-1133">Transmembrane helix</keyword>
<keyword evidence="1" id="KW-0472">Membrane</keyword>
<evidence type="ECO:0000313" key="3">
    <source>
        <dbReference type="Proteomes" id="UP000027770"/>
    </source>
</evidence>
<evidence type="ECO:0000313" key="2">
    <source>
        <dbReference type="EMBL" id="KEI11394.1"/>
    </source>
</evidence>
<evidence type="ECO:0000256" key="1">
    <source>
        <dbReference type="SAM" id="Phobius"/>
    </source>
</evidence>
<reference evidence="3" key="1">
    <citation type="journal article" date="2014" name="PLoS ONE">
        <title>Plasmidome interchange between Clostridium botulinum, Clostridium novyi and Clostridium haemolyticum converts strains of independent lineages into distinctly different pathogens.</title>
        <authorList>
            <person name="Skarin H."/>
            <person name="Segerman B."/>
        </authorList>
    </citation>
    <scope>NUCLEOTIDE SEQUENCE [LARGE SCALE GENOMIC DNA]</scope>
    <source>
        <strain evidence="3">ATCC 27606</strain>
    </source>
</reference>
<protein>
    <submittedName>
        <fullName evidence="2">Uncharacterized protein</fullName>
    </submittedName>
</protein>
<feature type="transmembrane region" description="Helical" evidence="1">
    <location>
        <begin position="7"/>
        <end position="24"/>
    </location>
</feature>